<dbReference type="Pfam" id="PF16778">
    <property type="entry name" value="Phage_tail_APC"/>
    <property type="match status" value="1"/>
</dbReference>
<dbReference type="Proteomes" id="UP000494117">
    <property type="component" value="Unassembled WGS sequence"/>
</dbReference>
<dbReference type="EMBL" id="CADILG010000009">
    <property type="protein sequence ID" value="CAB3850243.1"/>
    <property type="molecule type" value="Genomic_DNA"/>
</dbReference>
<reference evidence="2 3" key="1">
    <citation type="submission" date="2020-04" db="EMBL/GenBank/DDBJ databases">
        <authorList>
            <person name="De Canck E."/>
        </authorList>
    </citation>
    <scope>NUCLEOTIDE SEQUENCE [LARGE SCALE GENOMIC DNA]</scope>
    <source>
        <strain evidence="2 3">LMG 26858</strain>
    </source>
</reference>
<gene>
    <name evidence="2" type="ORF">LMG26858_01669</name>
</gene>
<sequence length="205" mass="23236">MKTIYQADAEGVFQHQADIVPDPLDETYCLPFAAIAVAPPAATHGFIQKWRSAVPITDPQYGDPDRGEWLLVEDFRAIPLYYTENGAQYILGQSFGGQAYTGIGPLPAWLTDTQRPTEFHQWTDGRWILDEAMRDAEHARHERTWRNVEISSTDYLAMPDYPLTDAARDELAAYRTALRDWPTHAQFPDTSARPTRPLWLAGMIA</sequence>
<dbReference type="AlphaFoldDB" id="A0A6S7CIZ9"/>
<dbReference type="RefSeq" id="WP_175206587.1">
    <property type="nucleotide sequence ID" value="NZ_CADILG010000009.1"/>
</dbReference>
<feature type="domain" description="Phage tail assembly chaperone-like" evidence="1">
    <location>
        <begin position="140"/>
        <end position="197"/>
    </location>
</feature>
<accession>A0A6S7CIZ9</accession>
<evidence type="ECO:0000313" key="2">
    <source>
        <dbReference type="EMBL" id="CAB3850243.1"/>
    </source>
</evidence>
<evidence type="ECO:0000313" key="3">
    <source>
        <dbReference type="Proteomes" id="UP000494117"/>
    </source>
</evidence>
<keyword evidence="3" id="KW-1185">Reference proteome</keyword>
<organism evidence="2 3">
    <name type="scientific">Achromobacter anxifer</name>
    <dbReference type="NCBI Taxonomy" id="1287737"/>
    <lineage>
        <taxon>Bacteria</taxon>
        <taxon>Pseudomonadati</taxon>
        <taxon>Pseudomonadota</taxon>
        <taxon>Betaproteobacteria</taxon>
        <taxon>Burkholderiales</taxon>
        <taxon>Alcaligenaceae</taxon>
        <taxon>Achromobacter</taxon>
    </lineage>
</organism>
<protein>
    <recommendedName>
        <fullName evidence="1">Phage tail assembly chaperone-like domain-containing protein</fullName>
    </recommendedName>
</protein>
<name>A0A6S7CIZ9_9BURK</name>
<proteinExistence type="predicted"/>
<evidence type="ECO:0000259" key="1">
    <source>
        <dbReference type="Pfam" id="PF16778"/>
    </source>
</evidence>
<dbReference type="Gene3D" id="6.10.140.1310">
    <property type="match status" value="1"/>
</dbReference>
<dbReference type="InterPro" id="IPR031893">
    <property type="entry name" value="Phage_tail_APC"/>
</dbReference>